<keyword evidence="9" id="KW-0413">Isomerase</keyword>
<dbReference type="Pfam" id="PF03796">
    <property type="entry name" value="DnaB_C"/>
    <property type="match status" value="1"/>
</dbReference>
<dbReference type="InterPro" id="IPR007692">
    <property type="entry name" value="DNA_helicase_DnaB"/>
</dbReference>
<protein>
    <recommendedName>
        <fullName evidence="11 12">Replicative DNA helicase</fullName>
        <ecNumber evidence="11 12">5.6.2.3</ecNumber>
    </recommendedName>
</protein>
<dbReference type="PROSITE" id="PS51199">
    <property type="entry name" value="SF4_HELICASE"/>
    <property type="match status" value="1"/>
</dbReference>
<keyword evidence="2 12" id="KW-0639">Primosome</keyword>
<dbReference type="RefSeq" id="WP_123235978.1">
    <property type="nucleotide sequence ID" value="NZ_RJVP01000001.1"/>
</dbReference>
<evidence type="ECO:0000256" key="2">
    <source>
        <dbReference type="ARBA" id="ARBA00022515"/>
    </source>
</evidence>
<keyword evidence="7 12" id="KW-0067">ATP-binding</keyword>
<keyword evidence="6 12" id="KW-0347">Helicase</keyword>
<dbReference type="GO" id="GO:1990077">
    <property type="term" value="C:primosome complex"/>
    <property type="evidence" value="ECO:0007669"/>
    <property type="project" value="UniProtKB-UniRule"/>
</dbReference>
<comment type="similarity">
    <text evidence="1 12">Belongs to the helicase family. DnaB subfamily.</text>
</comment>
<evidence type="ECO:0000256" key="12">
    <source>
        <dbReference type="RuleBase" id="RU362085"/>
    </source>
</evidence>
<accession>A0A3N0V5Y3</accession>
<dbReference type="GO" id="GO:0006269">
    <property type="term" value="P:DNA replication, synthesis of primer"/>
    <property type="evidence" value="ECO:0007669"/>
    <property type="project" value="UniProtKB-UniRule"/>
</dbReference>
<dbReference type="GO" id="GO:0016887">
    <property type="term" value="F:ATP hydrolysis activity"/>
    <property type="evidence" value="ECO:0007669"/>
    <property type="project" value="RHEA"/>
</dbReference>
<dbReference type="NCBIfam" id="TIGR00665">
    <property type="entry name" value="DnaB"/>
    <property type="match status" value="1"/>
</dbReference>
<comment type="catalytic activity">
    <reaction evidence="10 12">
        <text>ATP + H2O = ADP + phosphate + H(+)</text>
        <dbReference type="Rhea" id="RHEA:13065"/>
        <dbReference type="ChEBI" id="CHEBI:15377"/>
        <dbReference type="ChEBI" id="CHEBI:15378"/>
        <dbReference type="ChEBI" id="CHEBI:30616"/>
        <dbReference type="ChEBI" id="CHEBI:43474"/>
        <dbReference type="ChEBI" id="CHEBI:456216"/>
        <dbReference type="EC" id="5.6.2.3"/>
    </reaction>
</comment>
<dbReference type="InterPro" id="IPR036185">
    <property type="entry name" value="DNA_heli_DnaB-like_N_sf"/>
</dbReference>
<dbReference type="SUPFAM" id="SSF52540">
    <property type="entry name" value="P-loop containing nucleoside triphosphate hydrolases"/>
    <property type="match status" value="1"/>
</dbReference>
<evidence type="ECO:0000256" key="6">
    <source>
        <dbReference type="ARBA" id="ARBA00022806"/>
    </source>
</evidence>
<dbReference type="EC" id="5.6.2.3" evidence="11 12"/>
<keyword evidence="4 12" id="KW-0547">Nucleotide-binding</keyword>
<dbReference type="GO" id="GO:0005524">
    <property type="term" value="F:ATP binding"/>
    <property type="evidence" value="ECO:0007669"/>
    <property type="project" value="UniProtKB-UniRule"/>
</dbReference>
<evidence type="ECO:0000256" key="3">
    <source>
        <dbReference type="ARBA" id="ARBA00022705"/>
    </source>
</evidence>
<dbReference type="AlphaFoldDB" id="A0A3N0V5Y3"/>
<evidence type="ECO:0000256" key="5">
    <source>
        <dbReference type="ARBA" id="ARBA00022801"/>
    </source>
</evidence>
<evidence type="ECO:0000256" key="4">
    <source>
        <dbReference type="ARBA" id="ARBA00022741"/>
    </source>
</evidence>
<dbReference type="InterPro" id="IPR007694">
    <property type="entry name" value="DNA_helicase_DnaB-like_C"/>
</dbReference>
<evidence type="ECO:0000313" key="15">
    <source>
        <dbReference type="Proteomes" id="UP000275137"/>
    </source>
</evidence>
<dbReference type="Pfam" id="PF00772">
    <property type="entry name" value="DnaB"/>
    <property type="match status" value="1"/>
</dbReference>
<dbReference type="GO" id="GO:0043139">
    <property type="term" value="F:5'-3' DNA helicase activity"/>
    <property type="evidence" value="ECO:0007669"/>
    <property type="project" value="UniProtKB-EC"/>
</dbReference>
<sequence length="444" mass="49668">MTIETFSIDSEQSLLGGLLLEPWRIDDLPCSPADFYRNDHRVIFQTMADMANEAQRIDLVTVAERLEGLGKINDVGGIAYVASLMQNTPGAANVRHYAQTVHEKAMVRELITVANGIAERCATTIDSADELVAQAEAEIYAIMDKRESREPVSISTAIDEALEYIDQTLEGVTYQPSGLKDLDALLGGFRGGAVYYIAARPSMGKTALMCSIAHHVATAKPIYIATLEMPRREIAGRMMAIDGNVAIGDVRSWEANDYDRLAKAASTLRGMSITIDHQEALTLAQLRSRTRRMKRKSGLGAIFVDYLQLMKQKADSREREISMLSAGMKSLAKELDVPVIVLSQLNRKCEERADKRPMMSDLRESGGIEQDADVIVMLYRDEVYDKDSRYKGVAELLVRKNRHGRIGDVFVQFNAETMHFRNVVHGWEMPEPPPVIRSPRRRFD</sequence>
<dbReference type="PANTHER" id="PTHR30153">
    <property type="entry name" value="REPLICATIVE DNA HELICASE DNAB"/>
    <property type="match status" value="1"/>
</dbReference>
<dbReference type="InterPro" id="IPR007693">
    <property type="entry name" value="DNA_helicase_DnaB-like_N"/>
</dbReference>
<dbReference type="InterPro" id="IPR027417">
    <property type="entry name" value="P-loop_NTPase"/>
</dbReference>
<evidence type="ECO:0000256" key="10">
    <source>
        <dbReference type="ARBA" id="ARBA00048954"/>
    </source>
</evidence>
<comment type="function">
    <text evidence="12">The main replicative DNA helicase, it participates in initiation and elongation during chromosome replication. Travels ahead of the DNA replisome, separating dsDNA into templates for DNA synthesis. A processive ATP-dependent 5'-3' DNA helicase it has DNA-dependent ATPase activity.</text>
</comment>
<keyword evidence="3 12" id="KW-0235">DNA replication</keyword>
<comment type="caution">
    <text evidence="14">The sequence shown here is derived from an EMBL/GenBank/DDBJ whole genome shotgun (WGS) entry which is preliminary data.</text>
</comment>
<dbReference type="EMBL" id="RJVP01000001">
    <property type="protein sequence ID" value="ROH87984.1"/>
    <property type="molecule type" value="Genomic_DNA"/>
</dbReference>
<dbReference type="InterPro" id="IPR016136">
    <property type="entry name" value="DNA_helicase_N/primase_C"/>
</dbReference>
<name>A0A3N0V5Y3_9PROT</name>
<gene>
    <name evidence="14" type="primary">dnaB</name>
    <name evidence="14" type="ORF">ED236_00375</name>
</gene>
<feature type="domain" description="SF4 helicase" evidence="13">
    <location>
        <begin position="168"/>
        <end position="427"/>
    </location>
</feature>
<evidence type="ECO:0000259" key="13">
    <source>
        <dbReference type="PROSITE" id="PS51199"/>
    </source>
</evidence>
<dbReference type="Proteomes" id="UP000275137">
    <property type="component" value="Unassembled WGS sequence"/>
</dbReference>
<keyword evidence="15" id="KW-1185">Reference proteome</keyword>
<evidence type="ECO:0000256" key="1">
    <source>
        <dbReference type="ARBA" id="ARBA00008428"/>
    </source>
</evidence>
<keyword evidence="5 12" id="KW-0378">Hydrolase</keyword>
<organism evidence="14 15">
    <name type="scientific">Pseudomethylobacillus aquaticus</name>
    <dbReference type="NCBI Taxonomy" id="2676064"/>
    <lineage>
        <taxon>Bacteria</taxon>
        <taxon>Pseudomonadati</taxon>
        <taxon>Pseudomonadota</taxon>
        <taxon>Betaproteobacteria</taxon>
        <taxon>Nitrosomonadales</taxon>
        <taxon>Methylophilaceae</taxon>
        <taxon>Pseudomethylobacillus</taxon>
    </lineage>
</organism>
<dbReference type="Gene3D" id="3.40.50.300">
    <property type="entry name" value="P-loop containing nucleotide triphosphate hydrolases"/>
    <property type="match status" value="1"/>
</dbReference>
<dbReference type="SUPFAM" id="SSF48024">
    <property type="entry name" value="N-terminal domain of DnaB helicase"/>
    <property type="match status" value="1"/>
</dbReference>
<evidence type="ECO:0000256" key="11">
    <source>
        <dbReference type="NCBIfam" id="TIGR00665"/>
    </source>
</evidence>
<dbReference type="GO" id="GO:0003677">
    <property type="term" value="F:DNA binding"/>
    <property type="evidence" value="ECO:0007669"/>
    <property type="project" value="UniProtKB-UniRule"/>
</dbReference>
<dbReference type="PANTHER" id="PTHR30153:SF2">
    <property type="entry name" value="REPLICATIVE DNA HELICASE"/>
    <property type="match status" value="1"/>
</dbReference>
<evidence type="ECO:0000256" key="7">
    <source>
        <dbReference type="ARBA" id="ARBA00022840"/>
    </source>
</evidence>
<evidence type="ECO:0000313" key="14">
    <source>
        <dbReference type="EMBL" id="ROH87984.1"/>
    </source>
</evidence>
<dbReference type="GO" id="GO:0005829">
    <property type="term" value="C:cytosol"/>
    <property type="evidence" value="ECO:0007669"/>
    <property type="project" value="TreeGrafter"/>
</dbReference>
<reference evidence="14 15" key="1">
    <citation type="submission" date="2018-10" db="EMBL/GenBank/DDBJ databases">
        <authorList>
            <person name="Chen W.-M."/>
        </authorList>
    </citation>
    <scope>NUCLEOTIDE SEQUENCE [LARGE SCALE GENOMIC DNA]</scope>
    <source>
        <strain evidence="14 15">H-5</strain>
    </source>
</reference>
<keyword evidence="8 12" id="KW-0238">DNA-binding</keyword>
<evidence type="ECO:0000256" key="8">
    <source>
        <dbReference type="ARBA" id="ARBA00023125"/>
    </source>
</evidence>
<proteinExistence type="inferred from homology"/>
<evidence type="ECO:0000256" key="9">
    <source>
        <dbReference type="ARBA" id="ARBA00023235"/>
    </source>
</evidence>
<dbReference type="Gene3D" id="1.10.860.10">
    <property type="entry name" value="DNAb Helicase, Chain A"/>
    <property type="match status" value="1"/>
</dbReference>
<dbReference type="CDD" id="cd00984">
    <property type="entry name" value="DnaB_C"/>
    <property type="match status" value="1"/>
</dbReference>